<dbReference type="InParanoid" id="C7ZI48"/>
<feature type="compositionally biased region" description="Acidic residues" evidence="1">
    <location>
        <begin position="555"/>
        <end position="578"/>
    </location>
</feature>
<dbReference type="Proteomes" id="UP000005206">
    <property type="component" value="Chromosome 11"/>
</dbReference>
<dbReference type="EMBL" id="GG698929">
    <property type="protein sequence ID" value="EEU36313.1"/>
    <property type="molecule type" value="Genomic_DNA"/>
</dbReference>
<dbReference type="AlphaFoldDB" id="C7ZI48"/>
<dbReference type="Pfam" id="PF06985">
    <property type="entry name" value="HET"/>
    <property type="match status" value="1"/>
</dbReference>
<organism evidence="3 4">
    <name type="scientific">Fusarium vanettenii (strain ATCC MYA-4622 / CBS 123669 / FGSC 9596 / NRRL 45880 / 77-13-4)</name>
    <name type="common">Fusarium solani subsp. pisi</name>
    <dbReference type="NCBI Taxonomy" id="660122"/>
    <lineage>
        <taxon>Eukaryota</taxon>
        <taxon>Fungi</taxon>
        <taxon>Dikarya</taxon>
        <taxon>Ascomycota</taxon>
        <taxon>Pezizomycotina</taxon>
        <taxon>Sordariomycetes</taxon>
        <taxon>Hypocreomycetidae</taxon>
        <taxon>Hypocreales</taxon>
        <taxon>Nectriaceae</taxon>
        <taxon>Fusarium</taxon>
        <taxon>Fusarium solani species complex</taxon>
        <taxon>Fusarium vanettenii</taxon>
    </lineage>
</organism>
<evidence type="ECO:0000256" key="1">
    <source>
        <dbReference type="SAM" id="MobiDB-lite"/>
    </source>
</evidence>
<keyword evidence="4" id="KW-1185">Reference proteome</keyword>
<accession>C7ZI48</accession>
<dbReference type="VEuPathDB" id="FungiDB:NECHADRAFT_86942"/>
<evidence type="ECO:0000259" key="2">
    <source>
        <dbReference type="Pfam" id="PF06985"/>
    </source>
</evidence>
<dbReference type="InterPro" id="IPR010730">
    <property type="entry name" value="HET"/>
</dbReference>
<proteinExistence type="predicted"/>
<protein>
    <recommendedName>
        <fullName evidence="2">Heterokaryon incompatibility domain-containing protein</fullName>
    </recommendedName>
</protein>
<evidence type="ECO:0000313" key="3">
    <source>
        <dbReference type="EMBL" id="EEU36313.1"/>
    </source>
</evidence>
<dbReference type="PANTHER" id="PTHR24148">
    <property type="entry name" value="ANKYRIN REPEAT DOMAIN-CONTAINING PROTEIN 39 HOMOLOG-RELATED"/>
    <property type="match status" value="1"/>
</dbReference>
<gene>
    <name evidence="3" type="ORF">NECHADRAFT_86942</name>
</gene>
<dbReference type="InterPro" id="IPR052895">
    <property type="entry name" value="HetReg/Transcr_Mod"/>
</dbReference>
<dbReference type="OrthoDB" id="194358at2759"/>
<reference evidence="3 4" key="1">
    <citation type="journal article" date="2009" name="PLoS Genet.">
        <title>The genome of Nectria haematococca: contribution of supernumerary chromosomes to gene expansion.</title>
        <authorList>
            <person name="Coleman J.J."/>
            <person name="Rounsley S.D."/>
            <person name="Rodriguez-Carres M."/>
            <person name="Kuo A."/>
            <person name="Wasmann C.C."/>
            <person name="Grimwood J."/>
            <person name="Schmutz J."/>
            <person name="Taga M."/>
            <person name="White G.J."/>
            <person name="Zhou S."/>
            <person name="Schwartz D.C."/>
            <person name="Freitag M."/>
            <person name="Ma L.J."/>
            <person name="Danchin E.G."/>
            <person name="Henrissat B."/>
            <person name="Coutinho P.M."/>
            <person name="Nelson D.R."/>
            <person name="Straney D."/>
            <person name="Napoli C.A."/>
            <person name="Barker B.M."/>
            <person name="Gribskov M."/>
            <person name="Rep M."/>
            <person name="Kroken S."/>
            <person name="Molnar I."/>
            <person name="Rensing C."/>
            <person name="Kennell J.C."/>
            <person name="Zamora J."/>
            <person name="Farman M.L."/>
            <person name="Selker E.U."/>
            <person name="Salamov A."/>
            <person name="Shapiro H."/>
            <person name="Pangilinan J."/>
            <person name="Lindquist E."/>
            <person name="Lamers C."/>
            <person name="Grigoriev I.V."/>
            <person name="Geiser D.M."/>
            <person name="Covert S.F."/>
            <person name="Temporini E."/>
            <person name="Vanetten H.D."/>
        </authorList>
    </citation>
    <scope>NUCLEOTIDE SEQUENCE [LARGE SCALE GENOMIC DNA]</scope>
    <source>
        <strain evidence="4">ATCC MYA-4622 / CBS 123669 / FGSC 9596 / NRRL 45880 / 77-13-4</strain>
    </source>
</reference>
<feature type="domain" description="Heterokaryon incompatibility" evidence="2">
    <location>
        <begin position="82"/>
        <end position="163"/>
    </location>
</feature>
<evidence type="ECO:0000313" key="4">
    <source>
        <dbReference type="Proteomes" id="UP000005206"/>
    </source>
</evidence>
<dbReference type="GeneID" id="9674363"/>
<dbReference type="PANTHER" id="PTHR24148:SF73">
    <property type="entry name" value="HET DOMAIN PROTEIN (AFU_ORTHOLOGUE AFUA_8G01020)"/>
    <property type="match status" value="1"/>
</dbReference>
<name>C7ZI48_FUSV7</name>
<dbReference type="RefSeq" id="XP_003042026.1">
    <property type="nucleotide sequence ID" value="XM_003041980.1"/>
</dbReference>
<dbReference type="KEGG" id="nhe:NECHADRAFT_86942"/>
<dbReference type="HOGENOM" id="CLU_471793_0_0_1"/>
<feature type="region of interest" description="Disordered" evidence="1">
    <location>
        <begin position="543"/>
        <end position="578"/>
    </location>
</feature>
<sequence>MSVPQTSRTFSYRPFGHDKASTHIRVIQIKPEGGEPIQCVMKHMERPTSRSESSYSCLSYTWDPKEPGRPIYIEGEDINEGIDALCINQGDVPEIEQQVRQMGLTYDQAKKVFVWLSELIDKPTIHALEKIVGDGRKPAELWLEPLSNILNARYWTRLWIGQEFILGGDPTLFFGNFQTGAHKIALFIGSADGTEKLHDLPGWRYFWWRYMRFEDRHSGKRPKDESLSLASLLRAFAEPDCQDKRDRVYGLLSLADDTDPALVKYNDKVKVDDVFRNTMTLMMRQRRPLDELLLIGEALIESLELWPATDLSSSPLNIKFDDTEDVTMPTWGHATLETWNKDSKTLEAWREDPKTLEAWKEDLKTVHETIQATCMYVGIRDGSELKYFVAKKANRPIVKYCRAHEYLRGRSPACVGPISQEGLPFFWLESIPSEAVYYFSNPDAGGGGLRSWRARDFQFSGEMADEPAEHPDRLILPARRIVDSRRSSEDIAWFGYITTRKPLLFATVDTDLILQSREDQFDAQPPPLAQGHRSTTMCLRSDREAHQSQMAEYSGCEEFDEGAYVSEEESYGEGMDED</sequence>